<keyword evidence="3" id="KW-1185">Reference proteome</keyword>
<dbReference type="Proteomes" id="UP001287356">
    <property type="component" value="Unassembled WGS sequence"/>
</dbReference>
<proteinExistence type="inferred from homology"/>
<sequence>MEVVGPQELQAEDGVTFNADVIILANGFKTQELLFPMTIAGRGGVELPEIWRREGNFASAYMGVCLPEFPNLFFLTGPNTLPSGHSTLTGIECSVEYILQMLGTIISEEEDSLISKRVMVQVRSNAHSSFNDWIQERMQGLVYTSDVRNWYIDRRSGRNTLIWPGTQLEFWWSRSVRGVRWGDYEVERRE</sequence>
<name>A0AAE0K0Z6_9PEZI</name>
<reference evidence="2" key="2">
    <citation type="submission" date="2023-06" db="EMBL/GenBank/DDBJ databases">
        <authorList>
            <consortium name="Lawrence Berkeley National Laboratory"/>
            <person name="Haridas S."/>
            <person name="Hensen N."/>
            <person name="Bonometti L."/>
            <person name="Westerberg I."/>
            <person name="Brannstrom I.O."/>
            <person name="Guillou S."/>
            <person name="Cros-Aarteil S."/>
            <person name="Calhoun S."/>
            <person name="Kuo A."/>
            <person name="Mondo S."/>
            <person name="Pangilinan J."/>
            <person name="Riley R."/>
            <person name="Labutti K."/>
            <person name="Andreopoulos B."/>
            <person name="Lipzen A."/>
            <person name="Chen C."/>
            <person name="Yanf M."/>
            <person name="Daum C."/>
            <person name="Ng V."/>
            <person name="Clum A."/>
            <person name="Steindorff A."/>
            <person name="Ohm R."/>
            <person name="Martin F."/>
            <person name="Silar P."/>
            <person name="Natvig D."/>
            <person name="Lalanne C."/>
            <person name="Gautier V."/>
            <person name="Ament-Velasquez S.L."/>
            <person name="Kruys A."/>
            <person name="Hutchinson M.I."/>
            <person name="Powell A.J."/>
            <person name="Barry K."/>
            <person name="Miller A.N."/>
            <person name="Grigoriev I.V."/>
            <person name="Debuchy R."/>
            <person name="Gladieux P."/>
            <person name="Thoren M.H."/>
            <person name="Johannesson H."/>
        </authorList>
    </citation>
    <scope>NUCLEOTIDE SEQUENCE</scope>
    <source>
        <strain evidence="2">CBS 958.72</strain>
    </source>
</reference>
<reference evidence="2" key="1">
    <citation type="journal article" date="2023" name="Mol. Phylogenet. Evol.">
        <title>Genome-scale phylogeny and comparative genomics of the fungal order Sordariales.</title>
        <authorList>
            <person name="Hensen N."/>
            <person name="Bonometti L."/>
            <person name="Westerberg I."/>
            <person name="Brannstrom I.O."/>
            <person name="Guillou S."/>
            <person name="Cros-Aarteil S."/>
            <person name="Calhoun S."/>
            <person name="Haridas S."/>
            <person name="Kuo A."/>
            <person name="Mondo S."/>
            <person name="Pangilinan J."/>
            <person name="Riley R."/>
            <person name="LaButti K."/>
            <person name="Andreopoulos B."/>
            <person name="Lipzen A."/>
            <person name="Chen C."/>
            <person name="Yan M."/>
            <person name="Daum C."/>
            <person name="Ng V."/>
            <person name="Clum A."/>
            <person name="Steindorff A."/>
            <person name="Ohm R.A."/>
            <person name="Martin F."/>
            <person name="Silar P."/>
            <person name="Natvig D.O."/>
            <person name="Lalanne C."/>
            <person name="Gautier V."/>
            <person name="Ament-Velasquez S.L."/>
            <person name="Kruys A."/>
            <person name="Hutchinson M.I."/>
            <person name="Powell A.J."/>
            <person name="Barry K."/>
            <person name="Miller A.N."/>
            <person name="Grigoriev I.V."/>
            <person name="Debuchy R."/>
            <person name="Gladieux P."/>
            <person name="Hiltunen Thoren M."/>
            <person name="Johannesson H."/>
        </authorList>
    </citation>
    <scope>NUCLEOTIDE SEQUENCE</scope>
    <source>
        <strain evidence="2">CBS 958.72</strain>
    </source>
</reference>
<dbReference type="Gene3D" id="3.50.50.60">
    <property type="entry name" value="FAD/NAD(P)-binding domain"/>
    <property type="match status" value="1"/>
</dbReference>
<accession>A0AAE0K0Z6</accession>
<dbReference type="AlphaFoldDB" id="A0AAE0K0Z6"/>
<evidence type="ECO:0000256" key="1">
    <source>
        <dbReference type="ARBA" id="ARBA00010139"/>
    </source>
</evidence>
<gene>
    <name evidence="2" type="ORF">B0T24DRAFT_533962</name>
</gene>
<dbReference type="InterPro" id="IPR051209">
    <property type="entry name" value="FAD-bind_Monooxygenase_sf"/>
</dbReference>
<dbReference type="PANTHER" id="PTHR42877:SF5">
    <property type="entry name" value="L-ORNITHINE N(5)-MONOOXYGENASE-RELATED"/>
    <property type="match status" value="1"/>
</dbReference>
<evidence type="ECO:0008006" key="4">
    <source>
        <dbReference type="Google" id="ProtNLM"/>
    </source>
</evidence>
<evidence type="ECO:0000313" key="3">
    <source>
        <dbReference type="Proteomes" id="UP001287356"/>
    </source>
</evidence>
<dbReference type="InterPro" id="IPR036188">
    <property type="entry name" value="FAD/NAD-bd_sf"/>
</dbReference>
<dbReference type="PANTHER" id="PTHR42877">
    <property type="entry name" value="L-ORNITHINE N(5)-MONOOXYGENASE-RELATED"/>
    <property type="match status" value="1"/>
</dbReference>
<dbReference type="SUPFAM" id="SSF51905">
    <property type="entry name" value="FAD/NAD(P)-binding domain"/>
    <property type="match status" value="1"/>
</dbReference>
<comment type="caution">
    <text evidence="2">The sequence shown here is derived from an EMBL/GenBank/DDBJ whole genome shotgun (WGS) entry which is preliminary data.</text>
</comment>
<comment type="similarity">
    <text evidence="1">Belongs to the FAD-binding monooxygenase family.</text>
</comment>
<protein>
    <recommendedName>
        <fullName evidence="4">Monooxygenase</fullName>
    </recommendedName>
</protein>
<dbReference type="EMBL" id="JAULSN010000007">
    <property type="protein sequence ID" value="KAK3367366.1"/>
    <property type="molecule type" value="Genomic_DNA"/>
</dbReference>
<evidence type="ECO:0000313" key="2">
    <source>
        <dbReference type="EMBL" id="KAK3367366.1"/>
    </source>
</evidence>
<organism evidence="2 3">
    <name type="scientific">Lasiosphaeria ovina</name>
    <dbReference type="NCBI Taxonomy" id="92902"/>
    <lineage>
        <taxon>Eukaryota</taxon>
        <taxon>Fungi</taxon>
        <taxon>Dikarya</taxon>
        <taxon>Ascomycota</taxon>
        <taxon>Pezizomycotina</taxon>
        <taxon>Sordariomycetes</taxon>
        <taxon>Sordariomycetidae</taxon>
        <taxon>Sordariales</taxon>
        <taxon>Lasiosphaeriaceae</taxon>
        <taxon>Lasiosphaeria</taxon>
    </lineage>
</organism>